<dbReference type="InterPro" id="IPR012947">
    <property type="entry name" value="tRNA_SAD"/>
</dbReference>
<keyword evidence="3" id="KW-0479">Metal-binding</keyword>
<proteinExistence type="predicted"/>
<dbReference type="GO" id="GO:0005737">
    <property type="term" value="C:cytoplasm"/>
    <property type="evidence" value="ECO:0007669"/>
    <property type="project" value="UniProtKB-SubCell"/>
</dbReference>
<evidence type="ECO:0000256" key="1">
    <source>
        <dbReference type="ARBA" id="ARBA00001947"/>
    </source>
</evidence>
<dbReference type="InterPro" id="IPR009000">
    <property type="entry name" value="Transl_B-barrel_sf"/>
</dbReference>
<keyword evidence="5" id="KW-0175">Coiled coil</keyword>
<feature type="domain" description="Alanyl-transfer RNA synthetases family profile" evidence="6">
    <location>
        <begin position="1"/>
        <end position="235"/>
    </location>
</feature>
<comment type="subcellular location">
    <subcellularLocation>
        <location evidence="2">Cytoplasm</location>
    </subcellularLocation>
</comment>
<dbReference type="Proteomes" id="UP000523087">
    <property type="component" value="Unassembled WGS sequence"/>
</dbReference>
<dbReference type="GO" id="GO:0046872">
    <property type="term" value="F:metal ion binding"/>
    <property type="evidence" value="ECO:0007669"/>
    <property type="project" value="UniProtKB-KW"/>
</dbReference>
<feature type="coiled-coil region" evidence="5">
    <location>
        <begin position="258"/>
        <end position="285"/>
    </location>
</feature>
<dbReference type="PROSITE" id="PS50860">
    <property type="entry name" value="AA_TRNA_LIGASE_II_ALA"/>
    <property type="match status" value="1"/>
</dbReference>
<dbReference type="Gene3D" id="3.10.310.40">
    <property type="match status" value="1"/>
</dbReference>
<dbReference type="GO" id="GO:0005524">
    <property type="term" value="F:ATP binding"/>
    <property type="evidence" value="ECO:0007669"/>
    <property type="project" value="InterPro"/>
</dbReference>
<dbReference type="PANTHER" id="PTHR43462">
    <property type="entry name" value="ALANYL-TRNA EDITING PROTEIN"/>
    <property type="match status" value="1"/>
</dbReference>
<dbReference type="AlphaFoldDB" id="A0A7W0BZA0"/>
<dbReference type="Pfam" id="PF07973">
    <property type="entry name" value="tRNA_SAD"/>
    <property type="match status" value="1"/>
</dbReference>
<reference evidence="7 8" key="1">
    <citation type="submission" date="2020-07" db="EMBL/GenBank/DDBJ databases">
        <title>Genomic Encyclopedia of Type Strains, Phase IV (KMG-IV): sequencing the most valuable type-strain genomes for metagenomic binning, comparative biology and taxonomic classification.</title>
        <authorList>
            <person name="Goeker M."/>
        </authorList>
    </citation>
    <scope>NUCLEOTIDE SEQUENCE [LARGE SCALE GENOMIC DNA]</scope>
    <source>
        <strain evidence="7 8">DSM 15730</strain>
    </source>
</reference>
<dbReference type="SUPFAM" id="SSF50447">
    <property type="entry name" value="Translation proteins"/>
    <property type="match status" value="1"/>
</dbReference>
<evidence type="ECO:0000256" key="3">
    <source>
        <dbReference type="ARBA" id="ARBA00022723"/>
    </source>
</evidence>
<dbReference type="EMBL" id="JACDUT010000006">
    <property type="protein sequence ID" value="MBA2875380.1"/>
    <property type="molecule type" value="Genomic_DNA"/>
</dbReference>
<evidence type="ECO:0000313" key="7">
    <source>
        <dbReference type="EMBL" id="MBA2875380.1"/>
    </source>
</evidence>
<dbReference type="GO" id="GO:0003676">
    <property type="term" value="F:nucleic acid binding"/>
    <property type="evidence" value="ECO:0007669"/>
    <property type="project" value="InterPro"/>
</dbReference>
<dbReference type="GO" id="GO:0002161">
    <property type="term" value="F:aminoacyl-tRNA deacylase activity"/>
    <property type="evidence" value="ECO:0007669"/>
    <property type="project" value="UniProtKB-ARBA"/>
</dbReference>
<dbReference type="InterPro" id="IPR051335">
    <property type="entry name" value="Alanyl-tRNA_Editing_Enzymes"/>
</dbReference>
<protein>
    <submittedName>
        <fullName evidence="7">Alanyl-tRNA synthetase</fullName>
        <ecNumber evidence="7">6.1.1.7</ecNumber>
    </submittedName>
</protein>
<dbReference type="Gene3D" id="3.30.980.10">
    <property type="entry name" value="Threonyl-trna Synthetase, Chain A, domain 2"/>
    <property type="match status" value="1"/>
</dbReference>
<keyword evidence="4" id="KW-0862">Zinc</keyword>
<dbReference type="EC" id="6.1.1.7" evidence="7"/>
<sequence>MTTKLYYTSPSTTEWMTTITSCREDGDTYIVTLAETAFYPEGGGQPSDKGMIEDIPVIDVFEQNGEVYHRLPSLPSTSTIHCQIDADRRLDHTQQHSGQHLLSAVCIDLFDAHTVSFHLGSDIVTIDLNIPSLSEHELMAIEDRVNELIYANIPVKTYYVSKEEAHTIPFRKLPDVDGEIRVVEIKGVDVSACCGTHVARTGEIGMIKLLKTERHRGMTRLSFKCGKRALDDYRASHTILTNISQQFGTNREMLFDVLCKLESENKELQKQLQQLKQVIYGSEAQTSAQQAENIPVVVRLYEQYTMKDLQAIANEIVTRYNKTAILATTTEHRLVMVKSPSLSLHVGQLFKQQLEAMNGKGGGNERQAQATFSTIEDVHAFMHWLETEVMRVTAND</sequence>
<organism evidence="7 8">
    <name type="scientific">Thermaerobacillus caldiproteolyticus</name>
    <dbReference type="NCBI Taxonomy" id="247480"/>
    <lineage>
        <taxon>Bacteria</taxon>
        <taxon>Bacillati</taxon>
        <taxon>Bacillota</taxon>
        <taxon>Bacilli</taxon>
        <taxon>Bacillales</taxon>
        <taxon>Anoxybacillaceae</taxon>
        <taxon>Thermaerobacillus</taxon>
    </lineage>
</organism>
<dbReference type="SMART" id="SM00863">
    <property type="entry name" value="tRNA_SAD"/>
    <property type="match status" value="1"/>
</dbReference>
<name>A0A7W0BZA0_9BACL</name>
<dbReference type="GO" id="GO:0004813">
    <property type="term" value="F:alanine-tRNA ligase activity"/>
    <property type="evidence" value="ECO:0007669"/>
    <property type="project" value="UniProtKB-EC"/>
</dbReference>
<evidence type="ECO:0000256" key="2">
    <source>
        <dbReference type="ARBA" id="ARBA00004496"/>
    </source>
</evidence>
<evidence type="ECO:0000313" key="8">
    <source>
        <dbReference type="Proteomes" id="UP000523087"/>
    </source>
</evidence>
<comment type="caution">
    <text evidence="7">The sequence shown here is derived from an EMBL/GenBank/DDBJ whole genome shotgun (WGS) entry which is preliminary data.</text>
</comment>
<evidence type="ECO:0000259" key="6">
    <source>
        <dbReference type="PROSITE" id="PS50860"/>
    </source>
</evidence>
<dbReference type="InterPro" id="IPR018165">
    <property type="entry name" value="Ala-tRNA-synth_IIc_core"/>
</dbReference>
<dbReference type="InterPro" id="IPR018163">
    <property type="entry name" value="Thr/Ala-tRNA-synth_IIc_edit"/>
</dbReference>
<gene>
    <name evidence="7" type="ORF">HNR31_002168</name>
</gene>
<comment type="cofactor">
    <cofactor evidence="1">
        <name>Zn(2+)</name>
        <dbReference type="ChEBI" id="CHEBI:29105"/>
    </cofactor>
</comment>
<keyword evidence="7" id="KW-0030">Aminoacyl-tRNA synthetase</keyword>
<dbReference type="PANTHER" id="PTHR43462:SF1">
    <property type="entry name" value="ALANYL-TRNA EDITING PROTEIN AARSD1"/>
    <property type="match status" value="1"/>
</dbReference>
<dbReference type="SUPFAM" id="SSF55186">
    <property type="entry name" value="ThrRS/AlaRS common domain"/>
    <property type="match status" value="1"/>
</dbReference>
<dbReference type="Gene3D" id="2.40.30.130">
    <property type="match status" value="1"/>
</dbReference>
<accession>A0A7W0BZA0</accession>
<dbReference type="GO" id="GO:0006419">
    <property type="term" value="P:alanyl-tRNA aminoacylation"/>
    <property type="evidence" value="ECO:0007669"/>
    <property type="project" value="InterPro"/>
</dbReference>
<evidence type="ECO:0000256" key="4">
    <source>
        <dbReference type="ARBA" id="ARBA00022833"/>
    </source>
</evidence>
<dbReference type="Pfam" id="PF02272">
    <property type="entry name" value="DHHA1"/>
    <property type="match status" value="1"/>
</dbReference>
<keyword evidence="7" id="KW-0436">Ligase</keyword>
<dbReference type="RefSeq" id="WP_181556208.1">
    <property type="nucleotide sequence ID" value="NZ_JACDUT010000006.1"/>
</dbReference>
<evidence type="ECO:0000256" key="5">
    <source>
        <dbReference type="SAM" id="Coils"/>
    </source>
</evidence>
<dbReference type="InterPro" id="IPR003156">
    <property type="entry name" value="DHHA1_dom"/>
</dbReference>
<keyword evidence="8" id="KW-1185">Reference proteome</keyword>